<gene>
    <name evidence="2" type="ORF">SAMN05421804_102269</name>
</gene>
<organism evidence="2 3">
    <name type="scientific">Proteiniclasticum ruminis</name>
    <dbReference type="NCBI Taxonomy" id="398199"/>
    <lineage>
        <taxon>Bacteria</taxon>
        <taxon>Bacillati</taxon>
        <taxon>Bacillota</taxon>
        <taxon>Clostridia</taxon>
        <taxon>Eubacteriales</taxon>
        <taxon>Clostridiaceae</taxon>
        <taxon>Proteiniclasticum</taxon>
    </lineage>
</organism>
<accession>A0A1G8KCE5</accession>
<protein>
    <submittedName>
        <fullName evidence="2">Transcriptional regulator PadR-like family protein</fullName>
    </submittedName>
</protein>
<proteinExistence type="predicted"/>
<sequence>MAKKALEGLTESMFYVLMGFLRNEMCGTDLVEFAYNKTKGRVSLGPGTLYTILARFEEEKIIKETAVEGRKRTYQITEKGIELYKTELARLKLCVLDGESEALK</sequence>
<dbReference type="InterPro" id="IPR005149">
    <property type="entry name" value="Tscrpt_reg_PadR_N"/>
</dbReference>
<dbReference type="InterPro" id="IPR036390">
    <property type="entry name" value="WH_DNA-bd_sf"/>
</dbReference>
<evidence type="ECO:0000313" key="2">
    <source>
        <dbReference type="EMBL" id="SDI41029.1"/>
    </source>
</evidence>
<feature type="domain" description="Transcription regulator PadR N-terminal" evidence="1">
    <location>
        <begin position="22"/>
        <end position="82"/>
    </location>
</feature>
<evidence type="ECO:0000259" key="1">
    <source>
        <dbReference type="Pfam" id="PF03551"/>
    </source>
</evidence>
<evidence type="ECO:0000313" key="3">
    <source>
        <dbReference type="Proteomes" id="UP000183255"/>
    </source>
</evidence>
<dbReference type="RefSeq" id="WP_031577816.1">
    <property type="nucleotide sequence ID" value="NZ_FNDZ01000002.1"/>
</dbReference>
<dbReference type="Pfam" id="PF03551">
    <property type="entry name" value="PadR"/>
    <property type="match status" value="1"/>
</dbReference>
<name>A0A1G8KCE5_9CLOT</name>
<dbReference type="EMBL" id="FNDZ01000002">
    <property type="protein sequence ID" value="SDI41029.1"/>
    <property type="molecule type" value="Genomic_DNA"/>
</dbReference>
<dbReference type="SUPFAM" id="SSF46785">
    <property type="entry name" value="Winged helix' DNA-binding domain"/>
    <property type="match status" value="1"/>
</dbReference>
<reference evidence="2 3" key="1">
    <citation type="submission" date="2016-10" db="EMBL/GenBank/DDBJ databases">
        <authorList>
            <person name="de Groot N.N."/>
        </authorList>
    </citation>
    <scope>NUCLEOTIDE SEQUENCE [LARGE SCALE GENOMIC DNA]</scope>
    <source>
        <strain evidence="2 3">CGMCC 1.5058</strain>
    </source>
</reference>
<dbReference type="Proteomes" id="UP000183255">
    <property type="component" value="Unassembled WGS sequence"/>
</dbReference>
<dbReference type="AlphaFoldDB" id="A0A1G8KCE5"/>
<dbReference type="InterPro" id="IPR036388">
    <property type="entry name" value="WH-like_DNA-bd_sf"/>
</dbReference>
<dbReference type="Gene3D" id="1.10.10.10">
    <property type="entry name" value="Winged helix-like DNA-binding domain superfamily/Winged helix DNA-binding domain"/>
    <property type="match status" value="1"/>
</dbReference>